<feature type="DNA-binding region" description="H-T-H motif" evidence="5">
    <location>
        <begin position="25"/>
        <end position="44"/>
    </location>
</feature>
<dbReference type="InterPro" id="IPR001647">
    <property type="entry name" value="HTH_TetR"/>
</dbReference>
<dbReference type="InterPro" id="IPR039538">
    <property type="entry name" value="BetI_C"/>
</dbReference>
<accession>A0AA41PXB7</accession>
<dbReference type="PANTHER" id="PTHR30055">
    <property type="entry name" value="HTH-TYPE TRANSCRIPTIONAL REGULATOR RUTR"/>
    <property type="match status" value="1"/>
</dbReference>
<dbReference type="GO" id="GO:0000976">
    <property type="term" value="F:transcription cis-regulatory region binding"/>
    <property type="evidence" value="ECO:0007669"/>
    <property type="project" value="TreeGrafter"/>
</dbReference>
<evidence type="ECO:0000256" key="3">
    <source>
        <dbReference type="ARBA" id="ARBA00023125"/>
    </source>
</evidence>
<dbReference type="InterPro" id="IPR050109">
    <property type="entry name" value="HTH-type_TetR-like_transc_reg"/>
</dbReference>
<evidence type="ECO:0000256" key="5">
    <source>
        <dbReference type="PROSITE-ProRule" id="PRU00335"/>
    </source>
</evidence>
<evidence type="ECO:0000313" key="7">
    <source>
        <dbReference type="EMBL" id="MCF2527463.1"/>
    </source>
</evidence>
<dbReference type="GO" id="GO:0003700">
    <property type="term" value="F:DNA-binding transcription factor activity"/>
    <property type="evidence" value="ECO:0007669"/>
    <property type="project" value="TreeGrafter"/>
</dbReference>
<dbReference type="RefSeq" id="WP_235051614.1">
    <property type="nucleotide sequence ID" value="NZ_JAKFHA010000004.1"/>
</dbReference>
<dbReference type="InterPro" id="IPR036271">
    <property type="entry name" value="Tet_transcr_reg_TetR-rel_C_sf"/>
</dbReference>
<dbReference type="PRINTS" id="PR00455">
    <property type="entry name" value="HTHTETR"/>
</dbReference>
<feature type="domain" description="HTH tetR-type" evidence="6">
    <location>
        <begin position="2"/>
        <end position="62"/>
    </location>
</feature>
<evidence type="ECO:0000259" key="6">
    <source>
        <dbReference type="PROSITE" id="PS50977"/>
    </source>
</evidence>
<dbReference type="SUPFAM" id="SSF48498">
    <property type="entry name" value="Tetracyclin repressor-like, C-terminal domain"/>
    <property type="match status" value="1"/>
</dbReference>
<dbReference type="AlphaFoldDB" id="A0AA41PXB7"/>
<reference evidence="7" key="1">
    <citation type="submission" date="2022-01" db="EMBL/GenBank/DDBJ databases">
        <title>Genome-Based Taxonomic Classification of the Phylum Actinobacteria.</title>
        <authorList>
            <person name="Gao Y."/>
        </authorList>
    </citation>
    <scope>NUCLEOTIDE SEQUENCE</scope>
    <source>
        <strain evidence="7">KLBMP 8922</strain>
    </source>
</reference>
<dbReference type="PROSITE" id="PS50977">
    <property type="entry name" value="HTH_TETR_2"/>
    <property type="match status" value="1"/>
</dbReference>
<dbReference type="Proteomes" id="UP001165378">
    <property type="component" value="Unassembled WGS sequence"/>
</dbReference>
<dbReference type="Pfam" id="PF13977">
    <property type="entry name" value="TetR_C_6"/>
    <property type="match status" value="1"/>
</dbReference>
<gene>
    <name evidence="7" type="ORF">LZ495_09595</name>
</gene>
<dbReference type="Gene3D" id="1.10.357.10">
    <property type="entry name" value="Tetracycline Repressor, domain 2"/>
    <property type="match status" value="1"/>
</dbReference>
<dbReference type="Pfam" id="PF00440">
    <property type="entry name" value="TetR_N"/>
    <property type="match status" value="1"/>
</dbReference>
<keyword evidence="4" id="KW-0804">Transcription</keyword>
<keyword evidence="3 5" id="KW-0238">DNA-binding</keyword>
<evidence type="ECO:0000256" key="4">
    <source>
        <dbReference type="ARBA" id="ARBA00023163"/>
    </source>
</evidence>
<protein>
    <submittedName>
        <fullName evidence="7">TetR/AcrR family transcriptional regulator</fullName>
    </submittedName>
</protein>
<name>A0AA41PXB7_9ACTN</name>
<evidence type="ECO:0000313" key="8">
    <source>
        <dbReference type="Proteomes" id="UP001165378"/>
    </source>
</evidence>
<evidence type="ECO:0000256" key="1">
    <source>
        <dbReference type="ARBA" id="ARBA00022491"/>
    </source>
</evidence>
<proteinExistence type="predicted"/>
<comment type="caution">
    <text evidence="7">The sequence shown here is derived from an EMBL/GenBank/DDBJ whole genome shotgun (WGS) entry which is preliminary data.</text>
</comment>
<dbReference type="InterPro" id="IPR009057">
    <property type="entry name" value="Homeodomain-like_sf"/>
</dbReference>
<keyword evidence="2" id="KW-0805">Transcription regulation</keyword>
<sequence>MSNRQLLILEAAARLIARRGVRGLRVEELAAEAGVSVGLVYYHFGDRAGLMQQTWEFINERAERYTTSERDPLDDPRGYLEEMLLFELQDDPEVMENSTAWGEFRATAVFTPDLGRQLREATAQWVDDAAYLILAAQKTGDAGREVDALGAAERLTTLIEGLSERWLSGSVSLARARDLLRGAIVRELGPLPVSAAQKID</sequence>
<organism evidence="7 8">
    <name type="scientific">Yinghuangia soli</name>
    <dbReference type="NCBI Taxonomy" id="2908204"/>
    <lineage>
        <taxon>Bacteria</taxon>
        <taxon>Bacillati</taxon>
        <taxon>Actinomycetota</taxon>
        <taxon>Actinomycetes</taxon>
        <taxon>Kitasatosporales</taxon>
        <taxon>Streptomycetaceae</taxon>
        <taxon>Yinghuangia</taxon>
    </lineage>
</organism>
<keyword evidence="8" id="KW-1185">Reference proteome</keyword>
<dbReference type="PANTHER" id="PTHR30055:SF234">
    <property type="entry name" value="HTH-TYPE TRANSCRIPTIONAL REGULATOR BETI"/>
    <property type="match status" value="1"/>
</dbReference>
<dbReference type="SUPFAM" id="SSF46689">
    <property type="entry name" value="Homeodomain-like"/>
    <property type="match status" value="1"/>
</dbReference>
<evidence type="ECO:0000256" key="2">
    <source>
        <dbReference type="ARBA" id="ARBA00023015"/>
    </source>
</evidence>
<dbReference type="EMBL" id="JAKFHA010000004">
    <property type="protein sequence ID" value="MCF2527463.1"/>
    <property type="molecule type" value="Genomic_DNA"/>
</dbReference>
<keyword evidence="1" id="KW-0678">Repressor</keyword>